<proteinExistence type="predicted"/>
<comment type="caution">
    <text evidence="2">The sequence shown here is derived from an EMBL/GenBank/DDBJ whole genome shotgun (WGS) entry which is preliminary data.</text>
</comment>
<feature type="compositionally biased region" description="Pro residues" evidence="1">
    <location>
        <begin position="1"/>
        <end position="11"/>
    </location>
</feature>
<evidence type="ECO:0000256" key="1">
    <source>
        <dbReference type="SAM" id="MobiDB-lite"/>
    </source>
</evidence>
<organism evidence="2 3">
    <name type="scientific">Heterodera trifolii</name>
    <dbReference type="NCBI Taxonomy" id="157864"/>
    <lineage>
        <taxon>Eukaryota</taxon>
        <taxon>Metazoa</taxon>
        <taxon>Ecdysozoa</taxon>
        <taxon>Nematoda</taxon>
        <taxon>Chromadorea</taxon>
        <taxon>Rhabditida</taxon>
        <taxon>Tylenchina</taxon>
        <taxon>Tylenchomorpha</taxon>
        <taxon>Tylenchoidea</taxon>
        <taxon>Heteroderidae</taxon>
        <taxon>Heteroderinae</taxon>
        <taxon>Heterodera</taxon>
    </lineage>
</organism>
<sequence>MRGLATPPPPISALLPPDKGKSDSSAVIWRCDRSAQFPPLAQITTHLSVSRLFSACSESRGKAFSDVKVKVSFCGDCAHFLGKTLPAPGPKFGGDLPMLS</sequence>
<dbReference type="Proteomes" id="UP001620626">
    <property type="component" value="Unassembled WGS sequence"/>
</dbReference>
<reference evidence="2 3" key="1">
    <citation type="submission" date="2024-10" db="EMBL/GenBank/DDBJ databases">
        <authorList>
            <person name="Kim D."/>
        </authorList>
    </citation>
    <scope>NUCLEOTIDE SEQUENCE [LARGE SCALE GENOMIC DNA]</scope>
    <source>
        <strain evidence="2">BH-2024</strain>
    </source>
</reference>
<evidence type="ECO:0000313" key="3">
    <source>
        <dbReference type="Proteomes" id="UP001620626"/>
    </source>
</evidence>
<protein>
    <submittedName>
        <fullName evidence="2">Uncharacterized protein</fullName>
    </submittedName>
</protein>
<keyword evidence="3" id="KW-1185">Reference proteome</keyword>
<evidence type="ECO:0000313" key="2">
    <source>
        <dbReference type="EMBL" id="KAL3105605.1"/>
    </source>
</evidence>
<name>A0ABD2KRM4_9BILA</name>
<dbReference type="EMBL" id="JBICBT010000681">
    <property type="protein sequence ID" value="KAL3105605.1"/>
    <property type="molecule type" value="Genomic_DNA"/>
</dbReference>
<feature type="region of interest" description="Disordered" evidence="1">
    <location>
        <begin position="1"/>
        <end position="23"/>
    </location>
</feature>
<dbReference type="AlphaFoldDB" id="A0ABD2KRM4"/>
<accession>A0ABD2KRM4</accession>
<gene>
    <name evidence="2" type="ORF">niasHT_021708</name>
</gene>